<dbReference type="PANTHER" id="PTHR33908:SF11">
    <property type="entry name" value="MEMBRANE PROTEIN"/>
    <property type="match status" value="1"/>
</dbReference>
<evidence type="ECO:0000313" key="9">
    <source>
        <dbReference type="EMBL" id="KKQ01775.1"/>
    </source>
</evidence>
<dbReference type="AlphaFoldDB" id="A0A0G0EKY1"/>
<feature type="transmembrane region" description="Helical" evidence="8">
    <location>
        <begin position="335"/>
        <end position="355"/>
    </location>
</feature>
<dbReference type="InterPro" id="IPR050297">
    <property type="entry name" value="LipidA_mod_glycosyltrf_83"/>
</dbReference>
<keyword evidence="6 8" id="KW-1133">Transmembrane helix</keyword>
<evidence type="ECO:0000256" key="2">
    <source>
        <dbReference type="ARBA" id="ARBA00022475"/>
    </source>
</evidence>
<reference evidence="9 10" key="1">
    <citation type="journal article" date="2015" name="Nature">
        <title>rRNA introns, odd ribosomes, and small enigmatic genomes across a large radiation of phyla.</title>
        <authorList>
            <person name="Brown C.T."/>
            <person name="Hug L.A."/>
            <person name="Thomas B.C."/>
            <person name="Sharon I."/>
            <person name="Castelle C.J."/>
            <person name="Singh A."/>
            <person name="Wilkins M.J."/>
            <person name="Williams K.H."/>
            <person name="Banfield J.F."/>
        </authorList>
    </citation>
    <scope>NUCLEOTIDE SEQUENCE [LARGE SCALE GENOMIC DNA]</scope>
</reference>
<keyword evidence="3" id="KW-0328">Glycosyltransferase</keyword>
<feature type="transmembrane region" description="Helical" evidence="8">
    <location>
        <begin position="152"/>
        <end position="170"/>
    </location>
</feature>
<comment type="caution">
    <text evidence="9">The sequence shown here is derived from an EMBL/GenBank/DDBJ whole genome shotgun (WGS) entry which is preliminary data.</text>
</comment>
<dbReference type="GO" id="GO:0005886">
    <property type="term" value="C:plasma membrane"/>
    <property type="evidence" value="ECO:0007669"/>
    <property type="project" value="UniProtKB-SubCell"/>
</dbReference>
<dbReference type="GO" id="GO:0009103">
    <property type="term" value="P:lipopolysaccharide biosynthetic process"/>
    <property type="evidence" value="ECO:0007669"/>
    <property type="project" value="UniProtKB-ARBA"/>
</dbReference>
<feature type="transmembrane region" description="Helical" evidence="8">
    <location>
        <begin position="126"/>
        <end position="145"/>
    </location>
</feature>
<dbReference type="Proteomes" id="UP000034344">
    <property type="component" value="Unassembled WGS sequence"/>
</dbReference>
<name>A0A0G0EKY1_9BACT</name>
<comment type="subcellular location">
    <subcellularLocation>
        <location evidence="1">Cell membrane</location>
        <topology evidence="1">Multi-pass membrane protein</topology>
    </subcellularLocation>
</comment>
<organism evidence="9 10">
    <name type="scientific">Candidatus Roizmanbacteria bacterium GW2011_GWA2_36_23</name>
    <dbReference type="NCBI Taxonomy" id="1618480"/>
    <lineage>
        <taxon>Bacteria</taxon>
        <taxon>Candidatus Roizmaniibacteriota</taxon>
    </lineage>
</organism>
<evidence type="ECO:0000256" key="6">
    <source>
        <dbReference type="ARBA" id="ARBA00022989"/>
    </source>
</evidence>
<sequence>MKKINRVILIVFIALLLYSRFAGLNWGLPYPMHPDERNMAVAVQGLGCNVSNFRECFNPHFYSYGQFPLYLAYLGIQIYHFLFNIKLAVTFEEAVLSLRIISATASVINAFFLFKILQLFRSSIPIRYAISFIVIILSPFFIQFSHFGTTESLLMLLYSIITYLSIRLILRKGDPNKIIFAGLFLCGLSIAVKMSSLIFIVMPLAAIILSGKNIGRMIIIRRILTVLLGSIFIAIIFSPHNLINFNDFFGSLNYELDVATGKYPAFYTRQFINTLPIYFQLEKVFPYALGKLVFGFFLCGFLFLPQKEKSYFMLRLAILVYFLSTAFLYAKWTRFMAPIFPLMLIICILLLFRIYDRLHKYNKFPSFLFNFAFYLFILALVAPGIGHLSIYLAPDVRFQASKWIYKNIPDKSSILSETANVVDIPLTDLTEQQQHLYQIISFDFYNLDKEIYLQQELSFYLSKVDYIFVPSRRIFKNTTCWVKDNLKKIDSRCVFLQKQYPQLNNYYNNLFSGKSYTKVAEFTSYPKIEFFGYKLFEFPDENAEETWTVFDHPVIRIYKKNP</sequence>
<feature type="transmembrane region" description="Helical" evidence="8">
    <location>
        <begin position="67"/>
        <end position="89"/>
    </location>
</feature>
<dbReference type="EMBL" id="LBRS01000004">
    <property type="protein sequence ID" value="KKQ01775.1"/>
    <property type="molecule type" value="Genomic_DNA"/>
</dbReference>
<protein>
    <recommendedName>
        <fullName evidence="11">Glycosyltransferase RgtA/B/C/D-like domain-containing protein</fullName>
    </recommendedName>
</protein>
<feature type="transmembrane region" description="Helical" evidence="8">
    <location>
        <begin position="223"/>
        <end position="243"/>
    </location>
</feature>
<keyword evidence="4" id="KW-0808">Transferase</keyword>
<feature type="transmembrane region" description="Helical" evidence="8">
    <location>
        <begin position="367"/>
        <end position="392"/>
    </location>
</feature>
<gene>
    <name evidence="9" type="ORF">US11_C0004G0045</name>
</gene>
<keyword evidence="7 8" id="KW-0472">Membrane</keyword>
<evidence type="ECO:0000256" key="4">
    <source>
        <dbReference type="ARBA" id="ARBA00022679"/>
    </source>
</evidence>
<evidence type="ECO:0000256" key="7">
    <source>
        <dbReference type="ARBA" id="ARBA00023136"/>
    </source>
</evidence>
<keyword evidence="2" id="KW-1003">Cell membrane</keyword>
<keyword evidence="5 8" id="KW-0812">Transmembrane</keyword>
<evidence type="ECO:0000313" key="10">
    <source>
        <dbReference type="Proteomes" id="UP000034344"/>
    </source>
</evidence>
<accession>A0A0G0EKY1</accession>
<feature type="transmembrane region" description="Helical" evidence="8">
    <location>
        <begin position="284"/>
        <end position="304"/>
    </location>
</feature>
<evidence type="ECO:0008006" key="11">
    <source>
        <dbReference type="Google" id="ProtNLM"/>
    </source>
</evidence>
<evidence type="ECO:0000256" key="8">
    <source>
        <dbReference type="SAM" id="Phobius"/>
    </source>
</evidence>
<feature type="transmembrane region" description="Helical" evidence="8">
    <location>
        <begin position="182"/>
        <end position="211"/>
    </location>
</feature>
<evidence type="ECO:0000256" key="3">
    <source>
        <dbReference type="ARBA" id="ARBA00022676"/>
    </source>
</evidence>
<feature type="transmembrane region" description="Helical" evidence="8">
    <location>
        <begin position="96"/>
        <end position="114"/>
    </location>
</feature>
<evidence type="ECO:0000256" key="1">
    <source>
        <dbReference type="ARBA" id="ARBA00004651"/>
    </source>
</evidence>
<proteinExistence type="predicted"/>
<dbReference type="GO" id="GO:0016763">
    <property type="term" value="F:pentosyltransferase activity"/>
    <property type="evidence" value="ECO:0007669"/>
    <property type="project" value="TreeGrafter"/>
</dbReference>
<dbReference type="STRING" id="1618480.US11_C0004G0045"/>
<feature type="transmembrane region" description="Helical" evidence="8">
    <location>
        <begin position="311"/>
        <end position="329"/>
    </location>
</feature>
<dbReference type="PANTHER" id="PTHR33908">
    <property type="entry name" value="MANNOSYLTRANSFERASE YKCB-RELATED"/>
    <property type="match status" value="1"/>
</dbReference>
<evidence type="ECO:0000256" key="5">
    <source>
        <dbReference type="ARBA" id="ARBA00022692"/>
    </source>
</evidence>